<dbReference type="CDD" id="cd06849">
    <property type="entry name" value="lipoyl_domain"/>
    <property type="match status" value="2"/>
</dbReference>
<dbReference type="Proteomes" id="UP000030004">
    <property type="component" value="Unassembled WGS sequence"/>
</dbReference>
<feature type="domain" description="Peripheral subunit-binding (PSBD)" evidence="16">
    <location>
        <begin position="228"/>
        <end position="265"/>
    </location>
</feature>
<dbReference type="GO" id="GO:0004149">
    <property type="term" value="F:dihydrolipoyllysine-residue succinyltransferase activity"/>
    <property type="evidence" value="ECO:0007669"/>
    <property type="project" value="UniProtKB-UniRule"/>
</dbReference>
<accession>A0A0A0EHT4</accession>
<keyword evidence="9 13" id="KW-0808">Transferase</keyword>
<sequence>MTTEIRVPTLGESVTEATVATWFKKPGDTVAVDEMLCELETDKVTVEVPSPAAGTLSDIVAEEGETVGVDALLGNISESGSAGPEETKPRDKETKETEADAPANGGSEGKTVEVMVPTLGESVTEATVATWFKKEGDSVEADEMLCELETDKVSVEVPAPQAGTLTKILKGEGETVEAGGQLAEMSSGSGGAASSSSSSSDAPVQEEGAKGEAYDTPPAGQGTRTDVEDAPSAKKAMAEAGISRDQVTGTGRDGRVMKEDVAKAVSAAQSASSSAPAASQPQRAPSPAADADREERVKMTRLRQTIARRLKDAQNTAAMLTTYNEVDMTEVMALRNQYKAEFEKKHGVRIGFMSFFTKACCHALKEVPEVNAEIDGTDVVYKNFVHMGIAAGTPQGLVVPVIRDVDSMSFAEIEKAIAEKGARARDGKLSMAEMQGGTFTISNGGVYGSLMSSPILNPPQSGILGMHKIQDRPMVVDGEIKIRPMMYLALSYDHRIVDGKGAVTFLVRVKEALEDPRRLLMDL</sequence>
<comment type="catalytic activity">
    <reaction evidence="12 13">
        <text>N(6)-[(R)-dihydrolipoyl]-L-lysyl-[protein] + succinyl-CoA = N(6)-[(R)-S(8)-succinyldihydrolipoyl]-L-lysyl-[protein] + CoA</text>
        <dbReference type="Rhea" id="RHEA:15213"/>
        <dbReference type="Rhea" id="RHEA-COMP:10475"/>
        <dbReference type="Rhea" id="RHEA-COMP:20092"/>
        <dbReference type="ChEBI" id="CHEBI:57287"/>
        <dbReference type="ChEBI" id="CHEBI:57292"/>
        <dbReference type="ChEBI" id="CHEBI:83100"/>
        <dbReference type="ChEBI" id="CHEBI:83120"/>
        <dbReference type="EC" id="2.3.1.61"/>
    </reaction>
</comment>
<evidence type="ECO:0000256" key="12">
    <source>
        <dbReference type="ARBA" id="ARBA00052761"/>
    </source>
</evidence>
<evidence type="ECO:0000256" key="5">
    <source>
        <dbReference type="ARBA" id="ARBA00011666"/>
    </source>
</evidence>
<dbReference type="SUPFAM" id="SSF51230">
    <property type="entry name" value="Single hybrid motif"/>
    <property type="match status" value="2"/>
</dbReference>
<evidence type="ECO:0000256" key="3">
    <source>
        <dbReference type="ARBA" id="ARBA00005145"/>
    </source>
</evidence>
<dbReference type="Gene3D" id="2.40.50.100">
    <property type="match status" value="2"/>
</dbReference>
<comment type="cofactor">
    <cofactor evidence="1">
        <name>(R)-lipoate</name>
        <dbReference type="ChEBI" id="CHEBI:83088"/>
    </cofactor>
</comment>
<evidence type="ECO:0000256" key="1">
    <source>
        <dbReference type="ARBA" id="ARBA00001938"/>
    </source>
</evidence>
<reference evidence="17 18" key="1">
    <citation type="journal article" date="2015" name="Antonie Van Leeuwenhoek">
        <title>Pseudooceanicola atlanticus gen. nov. sp. nov., isolated from surface seawater of the Atlantic Ocean and reclassification of Oceanicola batsensis, Oceanicola marinus, Oceanicola nitratireducens, Oceanicola nanhaiensis, Oceanicola antarcticus and Oceanicola flagellatus, as Pseudooceanicola batsensis comb. nov., Pseudooceanicola marinus comb. nov., Pseudooceanicola nitratireducens comb. nov., Pseudooceanicola nanhaiensis comb. nov., Pseudooceanicola antarcticus comb. nov., and Pseudooceanicola flagellatus comb. nov.</title>
        <authorList>
            <person name="Lai Q."/>
            <person name="Li G."/>
            <person name="Liu X."/>
            <person name="Du Y."/>
            <person name="Sun F."/>
            <person name="Shao Z."/>
        </authorList>
    </citation>
    <scope>NUCLEOTIDE SEQUENCE [LARGE SCALE GENOMIC DNA]</scope>
    <source>
        <strain evidence="17 18">22II-s11g</strain>
    </source>
</reference>
<dbReference type="InterPro" id="IPR023213">
    <property type="entry name" value="CAT-like_dom_sf"/>
</dbReference>
<evidence type="ECO:0000313" key="18">
    <source>
        <dbReference type="Proteomes" id="UP000030004"/>
    </source>
</evidence>
<feature type="compositionally biased region" description="Low complexity" evidence="14">
    <location>
        <begin position="263"/>
        <end position="289"/>
    </location>
</feature>
<feature type="domain" description="Lipoyl-binding" evidence="15">
    <location>
        <begin position="2"/>
        <end position="77"/>
    </location>
</feature>
<dbReference type="InterPro" id="IPR001078">
    <property type="entry name" value="2-oxoacid_DH_actylTfrase"/>
</dbReference>
<dbReference type="GO" id="GO:0045252">
    <property type="term" value="C:oxoglutarate dehydrogenase complex"/>
    <property type="evidence" value="ECO:0007669"/>
    <property type="project" value="UniProtKB-UniRule"/>
</dbReference>
<dbReference type="Pfam" id="PF00198">
    <property type="entry name" value="2-oxoacid_dh"/>
    <property type="match status" value="1"/>
</dbReference>
<comment type="subunit">
    <text evidence="5">Forms a 24-polypeptide structural core with octahedral symmetry. Part of the 2-oxoglutarate dehydrogenase (OGDH) complex composed of E1 (2-oxoglutarate dehydrogenase), E2 (dihydrolipoamide succinyltransferase) and E3 (dihydrolipoamide dehydrogenase); the complex contains multiple copies of the three enzymatic components (E1, E2 and E3).</text>
</comment>
<evidence type="ECO:0000256" key="14">
    <source>
        <dbReference type="SAM" id="MobiDB-lite"/>
    </source>
</evidence>
<dbReference type="PANTHER" id="PTHR43416:SF5">
    <property type="entry name" value="DIHYDROLIPOYLLYSINE-RESIDUE SUCCINYLTRANSFERASE COMPONENT OF 2-OXOGLUTARATE DEHYDROGENASE COMPLEX, MITOCHONDRIAL"/>
    <property type="match status" value="1"/>
</dbReference>
<evidence type="ECO:0000313" key="17">
    <source>
        <dbReference type="EMBL" id="KGM50531.1"/>
    </source>
</evidence>
<dbReference type="InterPro" id="IPR036625">
    <property type="entry name" value="E3-bd_dom_sf"/>
</dbReference>
<dbReference type="InterPro" id="IPR011053">
    <property type="entry name" value="Single_hybrid_motif"/>
</dbReference>
<evidence type="ECO:0000256" key="11">
    <source>
        <dbReference type="ARBA" id="ARBA00023315"/>
    </source>
</evidence>
<dbReference type="SUPFAM" id="SSF47005">
    <property type="entry name" value="Peripheral subunit-binding domain of 2-oxo acid dehydrogenase complex"/>
    <property type="match status" value="1"/>
</dbReference>
<evidence type="ECO:0000256" key="6">
    <source>
        <dbReference type="ARBA" id="ARBA00012945"/>
    </source>
</evidence>
<dbReference type="Pfam" id="PF00364">
    <property type="entry name" value="Biotin_lipoyl"/>
    <property type="match status" value="2"/>
</dbReference>
<dbReference type="FunFam" id="3.30.559.10:FF:000007">
    <property type="entry name" value="Dihydrolipoamide acetyltransferase component of pyruvate dehydrogenase complex"/>
    <property type="match status" value="1"/>
</dbReference>
<dbReference type="Gene3D" id="3.30.559.10">
    <property type="entry name" value="Chloramphenicol acetyltransferase-like domain"/>
    <property type="match status" value="1"/>
</dbReference>
<dbReference type="SUPFAM" id="SSF52777">
    <property type="entry name" value="CoA-dependent acyltransferases"/>
    <property type="match status" value="1"/>
</dbReference>
<evidence type="ECO:0000256" key="8">
    <source>
        <dbReference type="ARBA" id="ARBA00022532"/>
    </source>
</evidence>
<dbReference type="eggNOG" id="COG0508">
    <property type="taxonomic scope" value="Bacteria"/>
</dbReference>
<evidence type="ECO:0000259" key="15">
    <source>
        <dbReference type="PROSITE" id="PS50968"/>
    </source>
</evidence>
<feature type="compositionally biased region" description="Basic and acidic residues" evidence="14">
    <location>
        <begin position="85"/>
        <end position="98"/>
    </location>
</feature>
<comment type="function">
    <text evidence="2 13">E2 component of the 2-oxoglutarate dehydrogenase (OGDH) complex which catalyzes the second step in the conversion of 2-oxoglutarate to succinyl-CoA and CO(2).</text>
</comment>
<proteinExistence type="inferred from homology"/>
<dbReference type="PROSITE" id="PS50968">
    <property type="entry name" value="BIOTINYL_LIPOYL"/>
    <property type="match status" value="2"/>
</dbReference>
<name>A0A0A0EHT4_9RHOB</name>
<dbReference type="InterPro" id="IPR000089">
    <property type="entry name" value="Biotin_lipoyl"/>
</dbReference>
<evidence type="ECO:0000256" key="10">
    <source>
        <dbReference type="ARBA" id="ARBA00022823"/>
    </source>
</evidence>
<dbReference type="PANTHER" id="PTHR43416">
    <property type="entry name" value="DIHYDROLIPOYLLYSINE-RESIDUE SUCCINYLTRANSFERASE COMPONENT OF 2-OXOGLUTARATE DEHYDROGENASE COMPLEX, MITOCHONDRIAL-RELATED"/>
    <property type="match status" value="1"/>
</dbReference>
<gene>
    <name evidence="17" type="ORF">ATO9_03320</name>
</gene>
<feature type="domain" description="Lipoyl-binding" evidence="15">
    <location>
        <begin position="111"/>
        <end position="186"/>
    </location>
</feature>
<evidence type="ECO:0000256" key="2">
    <source>
        <dbReference type="ARBA" id="ARBA00004052"/>
    </source>
</evidence>
<evidence type="ECO:0000256" key="7">
    <source>
        <dbReference type="ARBA" id="ARBA00019511"/>
    </source>
</evidence>
<dbReference type="PROSITE" id="PS51826">
    <property type="entry name" value="PSBD"/>
    <property type="match status" value="1"/>
</dbReference>
<dbReference type="UniPathway" id="UPA00868">
    <property type="reaction ID" value="UER00840"/>
</dbReference>
<dbReference type="EMBL" id="AQQX01000001">
    <property type="protein sequence ID" value="KGM50531.1"/>
    <property type="molecule type" value="Genomic_DNA"/>
</dbReference>
<dbReference type="GO" id="GO:0006099">
    <property type="term" value="P:tricarboxylic acid cycle"/>
    <property type="evidence" value="ECO:0007669"/>
    <property type="project" value="UniProtKB-UniRule"/>
</dbReference>
<dbReference type="AlphaFoldDB" id="A0A0A0EHT4"/>
<dbReference type="OrthoDB" id="9805770at2"/>
<comment type="caution">
    <text evidence="17">The sequence shown here is derived from an EMBL/GenBank/DDBJ whole genome shotgun (WGS) entry which is preliminary data.</text>
</comment>
<feature type="compositionally biased region" description="Basic and acidic residues" evidence="14">
    <location>
        <begin position="252"/>
        <end position="262"/>
    </location>
</feature>
<evidence type="ECO:0000256" key="9">
    <source>
        <dbReference type="ARBA" id="ARBA00022679"/>
    </source>
</evidence>
<keyword evidence="8 13" id="KW-0816">Tricarboxylic acid cycle</keyword>
<comment type="pathway">
    <text evidence="3 13">Amino-acid degradation; L-lysine degradation via saccharopine pathway; glutaryl-CoA from L-lysine: step 6/6.</text>
</comment>
<keyword evidence="10 13" id="KW-0450">Lipoyl</keyword>
<dbReference type="NCBIfam" id="TIGR01347">
    <property type="entry name" value="sucB"/>
    <property type="match status" value="1"/>
</dbReference>
<dbReference type="InterPro" id="IPR006255">
    <property type="entry name" value="SucB"/>
</dbReference>
<dbReference type="GO" id="GO:0033512">
    <property type="term" value="P:L-lysine catabolic process to acetyl-CoA via saccharopine"/>
    <property type="evidence" value="ECO:0007669"/>
    <property type="project" value="UniProtKB-UniRule"/>
</dbReference>
<dbReference type="RefSeq" id="WP_043744912.1">
    <property type="nucleotide sequence ID" value="NZ_AQQX01000001.1"/>
</dbReference>
<feature type="region of interest" description="Disordered" evidence="14">
    <location>
        <begin position="74"/>
        <end position="110"/>
    </location>
</feature>
<dbReference type="NCBIfam" id="NF004309">
    <property type="entry name" value="PRK05704.1"/>
    <property type="match status" value="1"/>
</dbReference>
<keyword evidence="18" id="KW-1185">Reference proteome</keyword>
<feature type="region of interest" description="Disordered" evidence="14">
    <location>
        <begin position="183"/>
        <end position="296"/>
    </location>
</feature>
<organism evidence="17 18">
    <name type="scientific">Pseudooceanicola atlanticus</name>
    <dbReference type="NCBI Taxonomy" id="1461694"/>
    <lineage>
        <taxon>Bacteria</taxon>
        <taxon>Pseudomonadati</taxon>
        <taxon>Pseudomonadota</taxon>
        <taxon>Alphaproteobacteria</taxon>
        <taxon>Rhodobacterales</taxon>
        <taxon>Paracoccaceae</taxon>
        <taxon>Pseudooceanicola</taxon>
    </lineage>
</organism>
<keyword evidence="11 13" id="KW-0012">Acyltransferase</keyword>
<protein>
    <recommendedName>
        <fullName evidence="7 13">Dihydrolipoyllysine-residue succinyltransferase component of 2-oxoglutarate dehydrogenase complex</fullName>
        <ecNumber evidence="6 13">2.3.1.61</ecNumber>
    </recommendedName>
    <alternativeName>
        <fullName evidence="13">2-oxoglutarate dehydrogenase complex component E2</fullName>
    </alternativeName>
</protein>
<evidence type="ECO:0000256" key="4">
    <source>
        <dbReference type="ARBA" id="ARBA00007317"/>
    </source>
</evidence>
<dbReference type="EC" id="2.3.1.61" evidence="6 13"/>
<evidence type="ECO:0000259" key="16">
    <source>
        <dbReference type="PROSITE" id="PS51826"/>
    </source>
</evidence>
<evidence type="ECO:0000256" key="13">
    <source>
        <dbReference type="RuleBase" id="RU361138"/>
    </source>
</evidence>
<comment type="similarity">
    <text evidence="4 13">Belongs to the 2-oxoacid dehydrogenase family.</text>
</comment>
<dbReference type="Pfam" id="PF02817">
    <property type="entry name" value="E3_binding"/>
    <property type="match status" value="1"/>
</dbReference>
<dbReference type="Gene3D" id="4.10.320.10">
    <property type="entry name" value="E3-binding domain"/>
    <property type="match status" value="1"/>
</dbReference>
<dbReference type="STRING" id="1461694.ATO9_03320"/>
<dbReference type="GO" id="GO:0005829">
    <property type="term" value="C:cytosol"/>
    <property type="evidence" value="ECO:0007669"/>
    <property type="project" value="TreeGrafter"/>
</dbReference>
<dbReference type="InterPro" id="IPR050537">
    <property type="entry name" value="2-oxoacid_dehydrogenase"/>
</dbReference>
<dbReference type="InterPro" id="IPR004167">
    <property type="entry name" value="PSBD"/>
</dbReference>